<reference evidence="8 9" key="1">
    <citation type="submission" date="2024-07" db="EMBL/GenBank/DDBJ databases">
        <title>Genomic Encyclopedia of Type Strains, Phase V (KMG-V): Genome sequencing to study the core and pangenomes of soil and plant-associated prokaryotes.</title>
        <authorList>
            <person name="Whitman W."/>
        </authorList>
    </citation>
    <scope>NUCLEOTIDE SEQUENCE [LARGE SCALE GENOMIC DNA]</scope>
    <source>
        <strain evidence="8 9">USDA 222</strain>
    </source>
</reference>
<evidence type="ECO:0000259" key="7">
    <source>
        <dbReference type="Pfam" id="PF13505"/>
    </source>
</evidence>
<keyword evidence="3" id="KW-0472">Membrane</keyword>
<sequence length="277" mass="29043">MPIVVNTPPGASNSKLGFRRMKKLLAGTVALIALAAPAAAADLAARSYVKAPPVVIPIYDWSGFYVGINGGGGSAHQCWDVVNAGGVVVAPPVGMGCHHATGSTVGGQIGYRWQIANSVFGLEAQGNWADFKGSNANLAFAGVRDDSTLDAFGLFTGQVGYAWNNVLLYVRGGAAVVRDKYRVSDFATGLTIDNGSETRWGGTVGAGLEFGFAPNWSIGVEYDHLFMGRRDVDFFFSPGLVGVPVGTFAGTARIGQDVDIGLVRVNYRWGGVIATTY</sequence>
<feature type="domain" description="Outer membrane protein beta-barrel" evidence="7">
    <location>
        <begin position="27"/>
        <end position="225"/>
    </location>
</feature>
<organism evidence="8 9">
    <name type="scientific">Bradyrhizobium yuanmingense</name>
    <dbReference type="NCBI Taxonomy" id="108015"/>
    <lineage>
        <taxon>Bacteria</taxon>
        <taxon>Pseudomonadati</taxon>
        <taxon>Pseudomonadota</taxon>
        <taxon>Alphaproteobacteria</taxon>
        <taxon>Hyphomicrobiales</taxon>
        <taxon>Nitrobacteraceae</taxon>
        <taxon>Bradyrhizobium</taxon>
    </lineage>
</organism>
<dbReference type="Gene3D" id="2.40.160.20">
    <property type="match status" value="1"/>
</dbReference>
<feature type="signal peptide" evidence="6">
    <location>
        <begin position="1"/>
        <end position="40"/>
    </location>
</feature>
<keyword evidence="2 6" id="KW-0732">Signal</keyword>
<feature type="chain" id="PRO_5046908576" evidence="6">
    <location>
        <begin position="41"/>
        <end position="277"/>
    </location>
</feature>
<dbReference type="PANTHER" id="PTHR34001">
    <property type="entry name" value="BLL7405 PROTEIN"/>
    <property type="match status" value="1"/>
</dbReference>
<evidence type="ECO:0000256" key="6">
    <source>
        <dbReference type="SAM" id="SignalP"/>
    </source>
</evidence>
<dbReference type="Proteomes" id="UP001565474">
    <property type="component" value="Unassembled WGS sequence"/>
</dbReference>
<protein>
    <submittedName>
        <fullName evidence="8">Outer membrane immunogenic protein</fullName>
    </submittedName>
</protein>
<comment type="caution">
    <text evidence="8">The sequence shown here is derived from an EMBL/GenBank/DDBJ whole genome shotgun (WGS) entry which is preliminary data.</text>
</comment>
<dbReference type="InterPro" id="IPR051692">
    <property type="entry name" value="OMP-like"/>
</dbReference>
<name>A0ABV4GJT1_9BRAD</name>
<accession>A0ABV4GJT1</accession>
<evidence type="ECO:0000256" key="4">
    <source>
        <dbReference type="ARBA" id="ARBA00023237"/>
    </source>
</evidence>
<evidence type="ECO:0000313" key="8">
    <source>
        <dbReference type="EMBL" id="MEY9472201.1"/>
    </source>
</evidence>
<keyword evidence="4" id="KW-0998">Cell outer membrane</keyword>
<evidence type="ECO:0000256" key="1">
    <source>
        <dbReference type="ARBA" id="ARBA00004442"/>
    </source>
</evidence>
<dbReference type="InterPro" id="IPR027385">
    <property type="entry name" value="Beta-barrel_OMP"/>
</dbReference>
<evidence type="ECO:0000256" key="3">
    <source>
        <dbReference type="ARBA" id="ARBA00023136"/>
    </source>
</evidence>
<evidence type="ECO:0000256" key="5">
    <source>
        <dbReference type="ARBA" id="ARBA00038306"/>
    </source>
</evidence>
<dbReference type="Pfam" id="PF13505">
    <property type="entry name" value="OMP_b-brl"/>
    <property type="match status" value="1"/>
</dbReference>
<evidence type="ECO:0000256" key="2">
    <source>
        <dbReference type="ARBA" id="ARBA00022729"/>
    </source>
</evidence>
<dbReference type="EMBL" id="JBGBZN010000002">
    <property type="protein sequence ID" value="MEY9472201.1"/>
    <property type="molecule type" value="Genomic_DNA"/>
</dbReference>
<dbReference type="SUPFAM" id="SSF56925">
    <property type="entry name" value="OMPA-like"/>
    <property type="match status" value="1"/>
</dbReference>
<dbReference type="InterPro" id="IPR011250">
    <property type="entry name" value="OMP/PagP_B-barrel"/>
</dbReference>
<proteinExistence type="inferred from homology"/>
<evidence type="ECO:0000313" key="9">
    <source>
        <dbReference type="Proteomes" id="UP001565474"/>
    </source>
</evidence>
<gene>
    <name evidence="8" type="ORF">ABH992_004600</name>
</gene>
<dbReference type="PANTHER" id="PTHR34001:SF3">
    <property type="entry name" value="BLL7405 PROTEIN"/>
    <property type="match status" value="1"/>
</dbReference>
<comment type="similarity">
    <text evidence="5">Belongs to the Omp25/RopB family.</text>
</comment>
<keyword evidence="9" id="KW-1185">Reference proteome</keyword>
<comment type="subcellular location">
    <subcellularLocation>
        <location evidence="1">Cell outer membrane</location>
    </subcellularLocation>
</comment>